<evidence type="ECO:0000313" key="2">
    <source>
        <dbReference type="EMBL" id="KYO41821.1"/>
    </source>
</evidence>
<feature type="coiled-coil region" evidence="1">
    <location>
        <begin position="2"/>
        <end position="29"/>
    </location>
</feature>
<proteinExistence type="predicted"/>
<organism evidence="2 3">
    <name type="scientific">Alligator mississippiensis</name>
    <name type="common">American alligator</name>
    <dbReference type="NCBI Taxonomy" id="8496"/>
    <lineage>
        <taxon>Eukaryota</taxon>
        <taxon>Metazoa</taxon>
        <taxon>Chordata</taxon>
        <taxon>Craniata</taxon>
        <taxon>Vertebrata</taxon>
        <taxon>Euteleostomi</taxon>
        <taxon>Archelosauria</taxon>
        <taxon>Archosauria</taxon>
        <taxon>Crocodylia</taxon>
        <taxon>Alligatoridae</taxon>
        <taxon>Alligatorinae</taxon>
        <taxon>Alligator</taxon>
    </lineage>
</organism>
<dbReference type="STRING" id="8496.A0A151NY69"/>
<sequence>MEMEAQLEAKKLELEEKKLEAQLRLQSNGGNASTPQASGEQLKLDISAFAHYRDGNHPAVFLSNFERQAQRYKVPGEKLMMYLSALVEGDMAVVLNSLPSDAADDYNAFKLQCLKGSS</sequence>
<name>A0A151NY69_ALLMI</name>
<protein>
    <submittedName>
        <fullName evidence="2">Uncharacterized protein</fullName>
    </submittedName>
</protein>
<dbReference type="Proteomes" id="UP000050525">
    <property type="component" value="Unassembled WGS sequence"/>
</dbReference>
<gene>
    <name evidence="2" type="ORF">Y1Q_0018535</name>
</gene>
<keyword evidence="1" id="KW-0175">Coiled coil</keyword>
<dbReference type="PANTHER" id="PTHR46888:SF1">
    <property type="entry name" value="RIBONUCLEASE H"/>
    <property type="match status" value="1"/>
</dbReference>
<reference evidence="2 3" key="1">
    <citation type="journal article" date="2012" name="Genome Biol.">
        <title>Sequencing three crocodilian genomes to illuminate the evolution of archosaurs and amniotes.</title>
        <authorList>
            <person name="St John J.A."/>
            <person name="Braun E.L."/>
            <person name="Isberg S.R."/>
            <person name="Miles L.G."/>
            <person name="Chong A.Y."/>
            <person name="Gongora J."/>
            <person name="Dalzell P."/>
            <person name="Moran C."/>
            <person name="Bed'hom B."/>
            <person name="Abzhanov A."/>
            <person name="Burgess S.C."/>
            <person name="Cooksey A.M."/>
            <person name="Castoe T.A."/>
            <person name="Crawford N.G."/>
            <person name="Densmore L.D."/>
            <person name="Drew J.C."/>
            <person name="Edwards S.V."/>
            <person name="Faircloth B.C."/>
            <person name="Fujita M.K."/>
            <person name="Greenwold M.J."/>
            <person name="Hoffmann F.G."/>
            <person name="Howard J.M."/>
            <person name="Iguchi T."/>
            <person name="Janes D.E."/>
            <person name="Khan S.Y."/>
            <person name="Kohno S."/>
            <person name="de Koning A.J."/>
            <person name="Lance S.L."/>
            <person name="McCarthy F.M."/>
            <person name="McCormack J.E."/>
            <person name="Merchant M.E."/>
            <person name="Peterson D.G."/>
            <person name="Pollock D.D."/>
            <person name="Pourmand N."/>
            <person name="Raney B.J."/>
            <person name="Roessler K.A."/>
            <person name="Sanford J.R."/>
            <person name="Sawyer R.H."/>
            <person name="Schmidt C.J."/>
            <person name="Triplett E.W."/>
            <person name="Tuberville T.D."/>
            <person name="Venegas-Anaya M."/>
            <person name="Howard J.T."/>
            <person name="Jarvis E.D."/>
            <person name="Guillette L.J.Jr."/>
            <person name="Glenn T.C."/>
            <person name="Green R.E."/>
            <person name="Ray D.A."/>
        </authorList>
    </citation>
    <scope>NUCLEOTIDE SEQUENCE [LARGE SCALE GENOMIC DNA]</scope>
    <source>
        <strain evidence="2">KSC_2009_1</strain>
    </source>
</reference>
<keyword evidence="3" id="KW-1185">Reference proteome</keyword>
<dbReference type="AlphaFoldDB" id="A0A151NY69"/>
<dbReference type="PANTHER" id="PTHR46888">
    <property type="entry name" value="ZINC KNUCKLE DOMAINCONTAINING PROTEIN-RELATED"/>
    <property type="match status" value="1"/>
</dbReference>
<comment type="caution">
    <text evidence="2">The sequence shown here is derived from an EMBL/GenBank/DDBJ whole genome shotgun (WGS) entry which is preliminary data.</text>
</comment>
<evidence type="ECO:0000256" key="1">
    <source>
        <dbReference type="SAM" id="Coils"/>
    </source>
</evidence>
<dbReference type="EMBL" id="AKHW03001600">
    <property type="protein sequence ID" value="KYO41821.1"/>
    <property type="molecule type" value="Genomic_DNA"/>
</dbReference>
<evidence type="ECO:0000313" key="3">
    <source>
        <dbReference type="Proteomes" id="UP000050525"/>
    </source>
</evidence>
<accession>A0A151NY69</accession>